<sequence>MRREALVLMLALSGCAGPAGGAAAGPLASAPGSAGARPDWVAGGVGLYPASRYVTGVGEGDDRTPAEDRARAKVAAVFRTEIVARTSSVQEETAASRGDGPAQVTRAEGARQEVEATARKALVGVEIAEVWQDPDTRRVFALAALDRARAREALLSRLAAADAAAAPWLSRLAAADGRLARASAAGRLAALARGREPVLEDLRVVAPSERPGSTVDWPAASAAAERALSELVVTVALAGPAGEAATTGAVSGLAALHLQAAPAGAADPDLAVTGEASVAEGEPDRRNGPWKEARATATVTLADARTGKALRRFEVTDRQLSGQQPEAARRALAELGKKVAAGVKAAIEAQLAGE</sequence>
<dbReference type="Gene3D" id="3.10.28.20">
    <property type="entry name" value="Acetamidase/Formamidase-like domains"/>
    <property type="match status" value="1"/>
</dbReference>
<dbReference type="Pfam" id="PF02169">
    <property type="entry name" value="LPP20"/>
    <property type="match status" value="1"/>
</dbReference>
<feature type="chain" id="PRO_5046652012" description="Lipoprotein LPP20-like domain-containing protein" evidence="2">
    <location>
        <begin position="22"/>
        <end position="354"/>
    </location>
</feature>
<keyword evidence="2" id="KW-0732">Signal</keyword>
<name>A0ABM7X9E5_9BACT</name>
<keyword evidence="5" id="KW-1185">Reference proteome</keyword>
<feature type="region of interest" description="Disordered" evidence="1">
    <location>
        <begin position="89"/>
        <end position="108"/>
    </location>
</feature>
<dbReference type="InterPro" id="IPR024952">
    <property type="entry name" value="LPP20-like_dom"/>
</dbReference>
<evidence type="ECO:0000259" key="3">
    <source>
        <dbReference type="Pfam" id="PF02169"/>
    </source>
</evidence>
<evidence type="ECO:0000313" key="5">
    <source>
        <dbReference type="Proteomes" id="UP001162734"/>
    </source>
</evidence>
<evidence type="ECO:0000256" key="2">
    <source>
        <dbReference type="SAM" id="SignalP"/>
    </source>
</evidence>
<dbReference type="Proteomes" id="UP001162734">
    <property type="component" value="Chromosome"/>
</dbReference>
<accession>A0ABM7X9E5</accession>
<protein>
    <recommendedName>
        <fullName evidence="3">Lipoprotein LPP20-like domain-containing protein</fullName>
    </recommendedName>
</protein>
<dbReference type="RefSeq" id="WP_248345652.1">
    <property type="nucleotide sequence ID" value="NZ_AP025592.1"/>
</dbReference>
<feature type="domain" description="Lipoprotein LPP20-like" evidence="3">
    <location>
        <begin position="38"/>
        <end position="146"/>
    </location>
</feature>
<feature type="signal peptide" evidence="2">
    <location>
        <begin position="1"/>
        <end position="21"/>
    </location>
</feature>
<dbReference type="PROSITE" id="PS51257">
    <property type="entry name" value="PROKAR_LIPOPROTEIN"/>
    <property type="match status" value="1"/>
</dbReference>
<evidence type="ECO:0000256" key="1">
    <source>
        <dbReference type="SAM" id="MobiDB-lite"/>
    </source>
</evidence>
<reference evidence="5" key="1">
    <citation type="journal article" date="2022" name="Int. J. Syst. Evol. Microbiol.">
        <title>Anaeromyxobacter oryzae sp. nov., Anaeromyxobacter diazotrophicus sp. nov. and Anaeromyxobacter paludicola sp. nov., isolated from paddy soils.</title>
        <authorList>
            <person name="Itoh H."/>
            <person name="Xu Z."/>
            <person name="Mise K."/>
            <person name="Masuda Y."/>
            <person name="Ushijima N."/>
            <person name="Hayakawa C."/>
            <person name="Shiratori Y."/>
            <person name="Senoo K."/>
        </authorList>
    </citation>
    <scope>NUCLEOTIDE SEQUENCE [LARGE SCALE GENOMIC DNA]</scope>
    <source>
        <strain evidence="5">Red630</strain>
    </source>
</reference>
<organism evidence="4 5">
    <name type="scientific">Anaeromyxobacter paludicola</name>
    <dbReference type="NCBI Taxonomy" id="2918171"/>
    <lineage>
        <taxon>Bacteria</taxon>
        <taxon>Pseudomonadati</taxon>
        <taxon>Myxococcota</taxon>
        <taxon>Myxococcia</taxon>
        <taxon>Myxococcales</taxon>
        <taxon>Cystobacterineae</taxon>
        <taxon>Anaeromyxobacteraceae</taxon>
        <taxon>Anaeromyxobacter</taxon>
    </lineage>
</organism>
<dbReference type="EMBL" id="AP025592">
    <property type="protein sequence ID" value="BDG08476.1"/>
    <property type="molecule type" value="Genomic_DNA"/>
</dbReference>
<proteinExistence type="predicted"/>
<evidence type="ECO:0000313" key="4">
    <source>
        <dbReference type="EMBL" id="BDG08476.1"/>
    </source>
</evidence>
<gene>
    <name evidence="4" type="ORF">AMPC_15890</name>
</gene>